<dbReference type="RefSeq" id="WP_381432899.1">
    <property type="nucleotide sequence ID" value="NZ_JBHSNO010000005.1"/>
</dbReference>
<sequence>MIRAILVDDEQFALQHMEKILTELGTVQVIKTFSNTQAVLDEMPQLDFHVVFLDIHMPGVNGLDLAEIIQSWNKDVYIVFVTAYRDYAIEAFELDSIDYLMKPVMKNRLEKTVSRIQEQLQLNDILSDTAQQHPSPALKINCFDEFAVYYNETPVKWKTAKVKELFAFFISNLNTYINRDMIIDVLWAGVDYAKAKIQLHTAISHLRKTLEANGSPGTLTFSSQSYILKLHNFQCDAITLERVLDEHDAVNRTNIQQYEQLVQQYSGDYMEKNGYGWATVKAQNLRQKLLLLLQNMIDFYHDNEDSVKKQHHLQLLLHYNPYSEQVLQQLMQHHILAGNRGDAIKLFYDFKKLLLEDLGILPSRATNELYESILYAHES</sequence>
<dbReference type="InterPro" id="IPR011006">
    <property type="entry name" value="CheY-like_superfamily"/>
</dbReference>
<dbReference type="InterPro" id="IPR036388">
    <property type="entry name" value="WH-like_DNA-bd_sf"/>
</dbReference>
<evidence type="ECO:0000313" key="8">
    <source>
        <dbReference type="EMBL" id="MFC5588996.1"/>
    </source>
</evidence>
<keyword evidence="2" id="KW-0902">Two-component regulatory system</keyword>
<evidence type="ECO:0000256" key="4">
    <source>
        <dbReference type="ARBA" id="ARBA00023125"/>
    </source>
</evidence>
<dbReference type="SUPFAM" id="SSF46894">
    <property type="entry name" value="C-terminal effector domain of the bipartite response regulators"/>
    <property type="match status" value="1"/>
</dbReference>
<keyword evidence="6" id="KW-0597">Phosphoprotein</keyword>
<dbReference type="EMBL" id="JBHSNO010000005">
    <property type="protein sequence ID" value="MFC5588996.1"/>
    <property type="molecule type" value="Genomic_DNA"/>
</dbReference>
<feature type="domain" description="Response regulatory" evidence="7">
    <location>
        <begin position="3"/>
        <end position="117"/>
    </location>
</feature>
<dbReference type="InterPro" id="IPR011990">
    <property type="entry name" value="TPR-like_helical_dom_sf"/>
</dbReference>
<evidence type="ECO:0000256" key="3">
    <source>
        <dbReference type="ARBA" id="ARBA00023015"/>
    </source>
</evidence>
<comment type="caution">
    <text evidence="8">The sequence shown here is derived from an EMBL/GenBank/DDBJ whole genome shotgun (WGS) entry which is preliminary data.</text>
</comment>
<evidence type="ECO:0000259" key="7">
    <source>
        <dbReference type="PROSITE" id="PS50110"/>
    </source>
</evidence>
<evidence type="ECO:0000256" key="2">
    <source>
        <dbReference type="ARBA" id="ARBA00023012"/>
    </source>
</evidence>
<dbReference type="Proteomes" id="UP001596109">
    <property type="component" value="Unassembled WGS sequence"/>
</dbReference>
<dbReference type="InterPro" id="IPR005158">
    <property type="entry name" value="BTAD"/>
</dbReference>
<dbReference type="SMART" id="SM00448">
    <property type="entry name" value="REC"/>
    <property type="match status" value="1"/>
</dbReference>
<evidence type="ECO:0000256" key="1">
    <source>
        <dbReference type="ARBA" id="ARBA00005820"/>
    </source>
</evidence>
<dbReference type="SMART" id="SM01043">
    <property type="entry name" value="BTAD"/>
    <property type="match status" value="1"/>
</dbReference>
<comment type="similarity">
    <text evidence="1">Belongs to the AfsR/DnrI/RedD regulatory family.</text>
</comment>
<organism evidence="8 9">
    <name type="scientific">Sporosarcina soli</name>
    <dbReference type="NCBI Taxonomy" id="334736"/>
    <lineage>
        <taxon>Bacteria</taxon>
        <taxon>Bacillati</taxon>
        <taxon>Bacillota</taxon>
        <taxon>Bacilli</taxon>
        <taxon>Bacillales</taxon>
        <taxon>Caryophanaceae</taxon>
        <taxon>Sporosarcina</taxon>
    </lineage>
</organism>
<dbReference type="PANTHER" id="PTHR35807">
    <property type="entry name" value="TRANSCRIPTIONAL REGULATOR REDD-RELATED"/>
    <property type="match status" value="1"/>
</dbReference>
<dbReference type="SMART" id="SM00862">
    <property type="entry name" value="Trans_reg_C"/>
    <property type="match status" value="1"/>
</dbReference>
<dbReference type="InterPro" id="IPR001789">
    <property type="entry name" value="Sig_transdc_resp-reg_receiver"/>
</dbReference>
<keyword evidence="3" id="KW-0805">Transcription regulation</keyword>
<dbReference type="Gene3D" id="1.25.40.10">
    <property type="entry name" value="Tetratricopeptide repeat domain"/>
    <property type="match status" value="1"/>
</dbReference>
<dbReference type="InterPro" id="IPR051677">
    <property type="entry name" value="AfsR-DnrI-RedD_regulator"/>
</dbReference>
<name>A0ABW0TJP8_9BACL</name>
<evidence type="ECO:0000256" key="5">
    <source>
        <dbReference type="ARBA" id="ARBA00023163"/>
    </source>
</evidence>
<dbReference type="InterPro" id="IPR001867">
    <property type="entry name" value="OmpR/PhoB-type_DNA-bd"/>
</dbReference>
<feature type="modified residue" description="4-aspartylphosphate" evidence="6">
    <location>
        <position position="54"/>
    </location>
</feature>
<dbReference type="Gene3D" id="1.10.10.10">
    <property type="entry name" value="Winged helix-like DNA-binding domain superfamily/Winged helix DNA-binding domain"/>
    <property type="match status" value="1"/>
</dbReference>
<dbReference type="Pfam" id="PF00072">
    <property type="entry name" value="Response_reg"/>
    <property type="match status" value="1"/>
</dbReference>
<keyword evidence="9" id="KW-1185">Reference proteome</keyword>
<keyword evidence="5" id="KW-0804">Transcription</keyword>
<dbReference type="Pfam" id="PF03704">
    <property type="entry name" value="BTAD"/>
    <property type="match status" value="1"/>
</dbReference>
<evidence type="ECO:0000313" key="9">
    <source>
        <dbReference type="Proteomes" id="UP001596109"/>
    </source>
</evidence>
<proteinExistence type="inferred from homology"/>
<evidence type="ECO:0000256" key="6">
    <source>
        <dbReference type="PROSITE-ProRule" id="PRU00169"/>
    </source>
</evidence>
<gene>
    <name evidence="8" type="ORF">ACFPRA_08865</name>
</gene>
<dbReference type="InterPro" id="IPR016032">
    <property type="entry name" value="Sig_transdc_resp-reg_C-effctor"/>
</dbReference>
<dbReference type="SUPFAM" id="SSF48452">
    <property type="entry name" value="TPR-like"/>
    <property type="match status" value="1"/>
</dbReference>
<accession>A0ABW0TJP8</accession>
<dbReference type="SUPFAM" id="SSF52172">
    <property type="entry name" value="CheY-like"/>
    <property type="match status" value="1"/>
</dbReference>
<protein>
    <submittedName>
        <fullName evidence="8">Response regulator</fullName>
    </submittedName>
</protein>
<keyword evidence="4" id="KW-0238">DNA-binding</keyword>
<reference evidence="9" key="1">
    <citation type="journal article" date="2019" name="Int. J. Syst. Evol. Microbiol.">
        <title>The Global Catalogue of Microorganisms (GCM) 10K type strain sequencing project: providing services to taxonomists for standard genome sequencing and annotation.</title>
        <authorList>
            <consortium name="The Broad Institute Genomics Platform"/>
            <consortium name="The Broad Institute Genome Sequencing Center for Infectious Disease"/>
            <person name="Wu L."/>
            <person name="Ma J."/>
        </authorList>
    </citation>
    <scope>NUCLEOTIDE SEQUENCE [LARGE SCALE GENOMIC DNA]</scope>
    <source>
        <strain evidence="9">CGMCC 4.1434</strain>
    </source>
</reference>
<dbReference type="Gene3D" id="3.40.50.2300">
    <property type="match status" value="1"/>
</dbReference>
<dbReference type="PROSITE" id="PS50110">
    <property type="entry name" value="RESPONSE_REGULATORY"/>
    <property type="match status" value="1"/>
</dbReference>